<dbReference type="AlphaFoldDB" id="A0A0F9HG55"/>
<organism evidence="1">
    <name type="scientific">marine sediment metagenome</name>
    <dbReference type="NCBI Taxonomy" id="412755"/>
    <lineage>
        <taxon>unclassified sequences</taxon>
        <taxon>metagenomes</taxon>
        <taxon>ecological metagenomes</taxon>
    </lineage>
</organism>
<evidence type="ECO:0000313" key="1">
    <source>
        <dbReference type="EMBL" id="KKL74082.1"/>
    </source>
</evidence>
<dbReference type="EMBL" id="LAZR01024763">
    <property type="protein sequence ID" value="KKL74082.1"/>
    <property type="molecule type" value="Genomic_DNA"/>
</dbReference>
<gene>
    <name evidence="1" type="ORF">LCGC14_2068470</name>
</gene>
<sequence length="126" mass="13873">MGNILDFDTEGEFVTEFGEYPRYHPCPVQGDITQHAGRSGLFVLYSYADDGVRVSRPVAVSGTEGMLCLTLFGDLRGTVSLVLGVDDEGCVSLDCVRMDMAAPHSQLWEKIVYPLDENWPAVEKTP</sequence>
<reference evidence="1" key="1">
    <citation type="journal article" date="2015" name="Nature">
        <title>Complex archaea that bridge the gap between prokaryotes and eukaryotes.</title>
        <authorList>
            <person name="Spang A."/>
            <person name="Saw J.H."/>
            <person name="Jorgensen S.L."/>
            <person name="Zaremba-Niedzwiedzka K."/>
            <person name="Martijn J."/>
            <person name="Lind A.E."/>
            <person name="van Eijk R."/>
            <person name="Schleper C."/>
            <person name="Guy L."/>
            <person name="Ettema T.J."/>
        </authorList>
    </citation>
    <scope>NUCLEOTIDE SEQUENCE</scope>
</reference>
<proteinExistence type="predicted"/>
<protein>
    <submittedName>
        <fullName evidence="1">Uncharacterized protein</fullName>
    </submittedName>
</protein>
<comment type="caution">
    <text evidence="1">The sequence shown here is derived from an EMBL/GenBank/DDBJ whole genome shotgun (WGS) entry which is preliminary data.</text>
</comment>
<name>A0A0F9HG55_9ZZZZ</name>
<accession>A0A0F9HG55</accession>